<sequence length="59" mass="6930">MIAQLSTVVLRYYNHGGLVEDLRDYNHHGLVLRDNNHRGLVEVLHDYNLHLAAYQHEVH</sequence>
<reference evidence="1 2" key="1">
    <citation type="submission" date="2020-10" db="EMBL/GenBank/DDBJ databases">
        <title>Plant Genome Project.</title>
        <authorList>
            <person name="Zhang R.-G."/>
        </authorList>
    </citation>
    <scope>NUCLEOTIDE SEQUENCE [LARGE SCALE GENOMIC DNA]</scope>
    <source>
        <strain evidence="1">FAFU-HL-1</strain>
        <tissue evidence="1">Leaf</tissue>
    </source>
</reference>
<accession>A0A835N5R4</accession>
<keyword evidence="2" id="KW-1185">Reference proteome</keyword>
<evidence type="ECO:0000313" key="2">
    <source>
        <dbReference type="Proteomes" id="UP000657918"/>
    </source>
</evidence>
<dbReference type="Proteomes" id="UP000657918">
    <property type="component" value="Unassembled WGS sequence"/>
</dbReference>
<organism evidence="1 2">
    <name type="scientific">Salix dunnii</name>
    <dbReference type="NCBI Taxonomy" id="1413687"/>
    <lineage>
        <taxon>Eukaryota</taxon>
        <taxon>Viridiplantae</taxon>
        <taxon>Streptophyta</taxon>
        <taxon>Embryophyta</taxon>
        <taxon>Tracheophyta</taxon>
        <taxon>Spermatophyta</taxon>
        <taxon>Magnoliopsida</taxon>
        <taxon>eudicotyledons</taxon>
        <taxon>Gunneridae</taxon>
        <taxon>Pentapetalae</taxon>
        <taxon>rosids</taxon>
        <taxon>fabids</taxon>
        <taxon>Malpighiales</taxon>
        <taxon>Salicaceae</taxon>
        <taxon>Saliceae</taxon>
        <taxon>Salix</taxon>
    </lineage>
</organism>
<dbReference type="AlphaFoldDB" id="A0A835N5R4"/>
<protein>
    <submittedName>
        <fullName evidence="1">Uncharacterized protein</fullName>
    </submittedName>
</protein>
<proteinExistence type="predicted"/>
<dbReference type="EMBL" id="JADGMS010000002">
    <property type="protein sequence ID" value="KAF9686680.1"/>
    <property type="molecule type" value="Genomic_DNA"/>
</dbReference>
<gene>
    <name evidence="1" type="ORF">SADUNF_Sadunf02G0014500</name>
</gene>
<evidence type="ECO:0000313" key="1">
    <source>
        <dbReference type="EMBL" id="KAF9686680.1"/>
    </source>
</evidence>
<comment type="caution">
    <text evidence="1">The sequence shown here is derived from an EMBL/GenBank/DDBJ whole genome shotgun (WGS) entry which is preliminary data.</text>
</comment>
<name>A0A835N5R4_9ROSI</name>